<protein>
    <submittedName>
        <fullName evidence="2">Phosphate/phosphite/phosphonate ABC transporter substrate-binding protein</fullName>
    </submittedName>
</protein>
<gene>
    <name evidence="2" type="ORF">EOI86_05550</name>
</gene>
<dbReference type="PANTHER" id="PTHR35841">
    <property type="entry name" value="PHOSPHONATES-BINDING PERIPLASMIC PROTEIN"/>
    <property type="match status" value="1"/>
</dbReference>
<dbReference type="Proteomes" id="UP000287447">
    <property type="component" value="Unassembled WGS sequence"/>
</dbReference>
<dbReference type="Pfam" id="PF12974">
    <property type="entry name" value="Phosphonate-bd"/>
    <property type="match status" value="1"/>
</dbReference>
<dbReference type="RefSeq" id="WP_127764108.1">
    <property type="nucleotide sequence ID" value="NZ_SADE01000001.1"/>
</dbReference>
<accession>A0A3S2VSG6</accession>
<dbReference type="Gene3D" id="3.40.190.10">
    <property type="entry name" value="Periplasmic binding protein-like II"/>
    <property type="match status" value="2"/>
</dbReference>
<reference evidence="3" key="1">
    <citation type="submission" date="2019-01" db="EMBL/GenBank/DDBJ databases">
        <title>Gri0909 isolated from a small marine red alga.</title>
        <authorList>
            <person name="Kim J."/>
            <person name="Jeong S.E."/>
            <person name="Jeon C.O."/>
        </authorList>
    </citation>
    <scope>NUCLEOTIDE SEQUENCE [LARGE SCALE GENOMIC DNA]</scope>
    <source>
        <strain evidence="3">Gri0909</strain>
    </source>
</reference>
<name>A0A3S2VSG6_9PROT</name>
<dbReference type="CDD" id="cd01071">
    <property type="entry name" value="PBP2_PhnD_like"/>
    <property type="match status" value="1"/>
</dbReference>
<dbReference type="PANTHER" id="PTHR35841:SF1">
    <property type="entry name" value="PHOSPHONATES-BINDING PERIPLASMIC PROTEIN"/>
    <property type="match status" value="1"/>
</dbReference>
<feature type="signal peptide" evidence="1">
    <location>
        <begin position="1"/>
        <end position="17"/>
    </location>
</feature>
<keyword evidence="1" id="KW-0732">Signal</keyword>
<comment type="caution">
    <text evidence="2">The sequence shown here is derived from an EMBL/GenBank/DDBJ whole genome shotgun (WGS) entry which is preliminary data.</text>
</comment>
<evidence type="ECO:0000313" key="3">
    <source>
        <dbReference type="Proteomes" id="UP000287447"/>
    </source>
</evidence>
<feature type="chain" id="PRO_5018709734" evidence="1">
    <location>
        <begin position="18"/>
        <end position="289"/>
    </location>
</feature>
<proteinExistence type="predicted"/>
<dbReference type="SUPFAM" id="SSF53850">
    <property type="entry name" value="Periplasmic binding protein-like II"/>
    <property type="match status" value="1"/>
</dbReference>
<organism evidence="2 3">
    <name type="scientific">Hwanghaeella grinnelliae</name>
    <dbReference type="NCBI Taxonomy" id="2500179"/>
    <lineage>
        <taxon>Bacteria</taxon>
        <taxon>Pseudomonadati</taxon>
        <taxon>Pseudomonadota</taxon>
        <taxon>Alphaproteobacteria</taxon>
        <taxon>Rhodospirillales</taxon>
        <taxon>Rhodospirillaceae</taxon>
        <taxon>Hwanghaeella</taxon>
    </lineage>
</organism>
<dbReference type="OrthoDB" id="5343002at2"/>
<evidence type="ECO:0000313" key="2">
    <source>
        <dbReference type="EMBL" id="RVU38736.1"/>
    </source>
</evidence>
<sequence>MKRAVLYAALIVAPLFANTGFGANGALAAEKTVLFGVVPQQSASRLARVWLPLTQYLSEKLGRSIEFATAKDIPTFESCLAKGAYDIAYMNPYHYVVFHDETGYEAIARQKDKKLKGLLVTRKDRPKTELKQLQGAKLAFPSPAAFGASVIPRAELRKEGVDFTADYVKSHDSVYRAVALGLYEAGGGVRRTWNTLAPEIRDQLDIFYETAPYTPHAIAVAQDMDPGLRDGIQAALLALSAADGDILKNLGILGFEDGKNADWDDVRSLHLDKAQTQIVDETGNRCHSG</sequence>
<dbReference type="EMBL" id="SADE01000001">
    <property type="protein sequence ID" value="RVU38736.1"/>
    <property type="molecule type" value="Genomic_DNA"/>
</dbReference>
<evidence type="ECO:0000256" key="1">
    <source>
        <dbReference type="SAM" id="SignalP"/>
    </source>
</evidence>
<keyword evidence="3" id="KW-1185">Reference proteome</keyword>
<dbReference type="AlphaFoldDB" id="A0A3S2VSG6"/>